<keyword evidence="19" id="KW-1185">Reference proteome</keyword>
<evidence type="ECO:0000313" key="18">
    <source>
        <dbReference type="EMBL" id="RZB90554.1"/>
    </source>
</evidence>
<feature type="domain" description="RING-type" evidence="17">
    <location>
        <begin position="119"/>
        <end position="161"/>
    </location>
</feature>
<feature type="transmembrane region" description="Helical" evidence="16">
    <location>
        <begin position="36"/>
        <end position="62"/>
    </location>
</feature>
<keyword evidence="5" id="KW-0808">Transferase</keyword>
<dbReference type="InterPro" id="IPR013083">
    <property type="entry name" value="Znf_RING/FYVE/PHD"/>
</dbReference>
<dbReference type="InterPro" id="IPR001841">
    <property type="entry name" value="Znf_RING"/>
</dbReference>
<evidence type="ECO:0000256" key="15">
    <source>
        <dbReference type="SAM" id="MobiDB-lite"/>
    </source>
</evidence>
<keyword evidence="8 14" id="KW-0863">Zinc-finger</keyword>
<dbReference type="CDD" id="cd16461">
    <property type="entry name" value="RING-H2_EL5-like"/>
    <property type="match status" value="1"/>
</dbReference>
<comment type="catalytic activity">
    <reaction evidence="1">
        <text>S-ubiquitinyl-[E2 ubiquitin-conjugating enzyme]-L-cysteine + [acceptor protein]-L-lysine = [E2 ubiquitin-conjugating enzyme]-L-cysteine + N(6)-ubiquitinyl-[acceptor protein]-L-lysine.</text>
        <dbReference type="EC" id="2.3.2.27"/>
    </reaction>
</comment>
<evidence type="ECO:0000256" key="9">
    <source>
        <dbReference type="ARBA" id="ARBA00022786"/>
    </source>
</evidence>
<keyword evidence="10" id="KW-0862">Zinc</keyword>
<dbReference type="EC" id="2.3.2.27" evidence="4"/>
<protein>
    <recommendedName>
        <fullName evidence="4">RING-type E3 ubiquitin transferase</fullName>
        <ecNumber evidence="4">2.3.2.27</ecNumber>
    </recommendedName>
</protein>
<evidence type="ECO:0000256" key="7">
    <source>
        <dbReference type="ARBA" id="ARBA00022723"/>
    </source>
</evidence>
<dbReference type="GO" id="GO:0061630">
    <property type="term" value="F:ubiquitin protein ligase activity"/>
    <property type="evidence" value="ECO:0007669"/>
    <property type="project" value="UniProtKB-EC"/>
</dbReference>
<dbReference type="InterPro" id="IPR044600">
    <property type="entry name" value="ATL1/ATL16-like"/>
</dbReference>
<keyword evidence="11 16" id="KW-1133">Transmembrane helix</keyword>
<dbReference type="GO" id="GO:0008270">
    <property type="term" value="F:zinc ion binding"/>
    <property type="evidence" value="ECO:0007669"/>
    <property type="project" value="UniProtKB-KW"/>
</dbReference>
<organism evidence="18 19">
    <name type="scientific">Glycine soja</name>
    <name type="common">Wild soybean</name>
    <dbReference type="NCBI Taxonomy" id="3848"/>
    <lineage>
        <taxon>Eukaryota</taxon>
        <taxon>Viridiplantae</taxon>
        <taxon>Streptophyta</taxon>
        <taxon>Embryophyta</taxon>
        <taxon>Tracheophyta</taxon>
        <taxon>Spermatophyta</taxon>
        <taxon>Magnoliopsida</taxon>
        <taxon>eudicotyledons</taxon>
        <taxon>Gunneridae</taxon>
        <taxon>Pentapetalae</taxon>
        <taxon>rosids</taxon>
        <taxon>fabids</taxon>
        <taxon>Fabales</taxon>
        <taxon>Fabaceae</taxon>
        <taxon>Papilionoideae</taxon>
        <taxon>50 kb inversion clade</taxon>
        <taxon>NPAAA clade</taxon>
        <taxon>indigoferoid/millettioid clade</taxon>
        <taxon>Phaseoleae</taxon>
        <taxon>Glycine</taxon>
        <taxon>Glycine subgen. Soja</taxon>
    </lineage>
</organism>
<keyword evidence="12 16" id="KW-0472">Membrane</keyword>
<evidence type="ECO:0000256" key="5">
    <source>
        <dbReference type="ARBA" id="ARBA00022679"/>
    </source>
</evidence>
<dbReference type="FunFam" id="3.30.40.10:FF:000475">
    <property type="entry name" value="RING-H2 finger protein ATL3"/>
    <property type="match status" value="1"/>
</dbReference>
<feature type="region of interest" description="Disordered" evidence="15">
    <location>
        <begin position="177"/>
        <end position="285"/>
    </location>
</feature>
<dbReference type="PANTHER" id="PTHR46913:SF1">
    <property type="entry name" value="RING-H2 FINGER PROTEIN ATL16"/>
    <property type="match status" value="1"/>
</dbReference>
<dbReference type="Pfam" id="PF13639">
    <property type="entry name" value="zf-RING_2"/>
    <property type="match status" value="1"/>
</dbReference>
<evidence type="ECO:0000256" key="14">
    <source>
        <dbReference type="PROSITE-ProRule" id="PRU00175"/>
    </source>
</evidence>
<comment type="caution">
    <text evidence="18">The sequence shown here is derived from an EMBL/GenBank/DDBJ whole genome shotgun (WGS) entry which is preliminary data.</text>
</comment>
<dbReference type="SMART" id="SM00184">
    <property type="entry name" value="RING"/>
    <property type="match status" value="1"/>
</dbReference>
<comment type="subcellular location">
    <subcellularLocation>
        <location evidence="2">Membrane</location>
        <topology evidence="2">Single-pass membrane protein</topology>
    </subcellularLocation>
</comment>
<feature type="compositionally biased region" description="Low complexity" evidence="15">
    <location>
        <begin position="231"/>
        <end position="249"/>
    </location>
</feature>
<dbReference type="EMBL" id="QZWG01000009">
    <property type="protein sequence ID" value="RZB90554.1"/>
    <property type="molecule type" value="Genomic_DNA"/>
</dbReference>
<feature type="region of interest" description="Disordered" evidence="15">
    <location>
        <begin position="1"/>
        <end position="20"/>
    </location>
</feature>
<dbReference type="Gene3D" id="3.30.40.10">
    <property type="entry name" value="Zinc/RING finger domain, C3HC4 (zinc finger)"/>
    <property type="match status" value="1"/>
</dbReference>
<keyword evidence="9" id="KW-0833">Ubl conjugation pathway</keyword>
<dbReference type="AlphaFoldDB" id="A0A445IWM5"/>
<dbReference type="GO" id="GO:0016020">
    <property type="term" value="C:membrane"/>
    <property type="evidence" value="ECO:0007669"/>
    <property type="project" value="UniProtKB-SubCell"/>
</dbReference>
<gene>
    <name evidence="18" type="ORF">D0Y65_023150</name>
</gene>
<evidence type="ECO:0000256" key="6">
    <source>
        <dbReference type="ARBA" id="ARBA00022692"/>
    </source>
</evidence>
<proteinExistence type="inferred from homology"/>
<keyword evidence="7" id="KW-0479">Metal-binding</keyword>
<evidence type="ECO:0000256" key="12">
    <source>
        <dbReference type="ARBA" id="ARBA00023136"/>
    </source>
</evidence>
<dbReference type="GO" id="GO:0016567">
    <property type="term" value="P:protein ubiquitination"/>
    <property type="evidence" value="ECO:0007669"/>
    <property type="project" value="InterPro"/>
</dbReference>
<evidence type="ECO:0000256" key="2">
    <source>
        <dbReference type="ARBA" id="ARBA00004167"/>
    </source>
</evidence>
<keyword evidence="6 16" id="KW-0812">Transmembrane</keyword>
<evidence type="ECO:0000256" key="10">
    <source>
        <dbReference type="ARBA" id="ARBA00022833"/>
    </source>
</evidence>
<dbReference type="PROSITE" id="PS50089">
    <property type="entry name" value="ZF_RING_2"/>
    <property type="match status" value="1"/>
</dbReference>
<comment type="pathway">
    <text evidence="3">Protein modification; protein ubiquitination.</text>
</comment>
<evidence type="ECO:0000313" key="19">
    <source>
        <dbReference type="Proteomes" id="UP000289340"/>
    </source>
</evidence>
<accession>A0A445IWM5</accession>
<name>A0A445IWM5_GLYSO</name>
<dbReference type="SUPFAM" id="SSF57850">
    <property type="entry name" value="RING/U-box"/>
    <property type="match status" value="1"/>
</dbReference>
<reference evidence="18 19" key="1">
    <citation type="submission" date="2018-09" db="EMBL/GenBank/DDBJ databases">
        <title>A high-quality reference genome of wild soybean provides a powerful tool to mine soybean genomes.</title>
        <authorList>
            <person name="Xie M."/>
            <person name="Chung C.Y.L."/>
            <person name="Li M.-W."/>
            <person name="Wong F.-L."/>
            <person name="Chan T.-F."/>
            <person name="Lam H.-M."/>
        </authorList>
    </citation>
    <scope>NUCLEOTIDE SEQUENCE [LARGE SCALE GENOMIC DNA]</scope>
    <source>
        <strain evidence="19">cv. W05</strain>
        <tissue evidence="18">Hypocotyl of etiolated seedlings</tissue>
    </source>
</reference>
<feature type="compositionally biased region" description="Low complexity" evidence="15">
    <location>
        <begin position="194"/>
        <end position="211"/>
    </location>
</feature>
<dbReference type="Gramene" id="XM_028325382.1">
    <property type="protein sequence ID" value="XP_028181183.1"/>
    <property type="gene ID" value="LOC114368044"/>
</dbReference>
<evidence type="ECO:0000256" key="3">
    <source>
        <dbReference type="ARBA" id="ARBA00004906"/>
    </source>
</evidence>
<evidence type="ECO:0000256" key="8">
    <source>
        <dbReference type="ARBA" id="ARBA00022771"/>
    </source>
</evidence>
<evidence type="ECO:0000256" key="13">
    <source>
        <dbReference type="ARBA" id="ARBA00024209"/>
    </source>
</evidence>
<evidence type="ECO:0000256" key="4">
    <source>
        <dbReference type="ARBA" id="ARBA00012483"/>
    </source>
</evidence>
<evidence type="ECO:0000259" key="17">
    <source>
        <dbReference type="PROSITE" id="PS50089"/>
    </source>
</evidence>
<dbReference type="PANTHER" id="PTHR46913">
    <property type="entry name" value="RING-H2 FINGER PROTEIN ATL16"/>
    <property type="match status" value="1"/>
</dbReference>
<dbReference type="Proteomes" id="UP000289340">
    <property type="component" value="Chromosome 9"/>
</dbReference>
<evidence type="ECO:0000256" key="11">
    <source>
        <dbReference type="ARBA" id="ARBA00022989"/>
    </source>
</evidence>
<evidence type="ECO:0000256" key="16">
    <source>
        <dbReference type="SAM" id="Phobius"/>
    </source>
</evidence>
<sequence length="285" mass="31514">MAEDGNNNDVPLHKFKDSNPNPEEFDAKGYSLSGKIMLSAIILLFFVVVLMLCLHIYARWYLRRARRRQLRRQRELRRTQLVFYNDDATPAAVSRGLDAAILATLPVFTFDPEKTGPECAVCLSEFEPGETGRVLPKCNHSFHIECIDMWFHSHDTCPLCRAPVERAPEPEVVVITVPDPVSETGSGENENRTGSSSSSSSVGLSKPKPSLVGVTIEVPPRDENFQNELQPSCDSSSSFRSPMSRMLSFTRMLGREKKGNVSPSSCGGGGDCSSAAERGEREETQ</sequence>
<comment type="similarity">
    <text evidence="13">Belongs to the RING-type zinc finger family. ATL subfamily.</text>
</comment>
<evidence type="ECO:0000256" key="1">
    <source>
        <dbReference type="ARBA" id="ARBA00000900"/>
    </source>
</evidence>